<reference evidence="2 3" key="1">
    <citation type="submission" date="2019-02" db="EMBL/GenBank/DDBJ databases">
        <title>Deep-cultivation of Planctomycetes and their phenomic and genomic characterization uncovers novel biology.</title>
        <authorList>
            <person name="Wiegand S."/>
            <person name="Jogler M."/>
            <person name="Boedeker C."/>
            <person name="Pinto D."/>
            <person name="Vollmers J."/>
            <person name="Rivas-Marin E."/>
            <person name="Kohn T."/>
            <person name="Peeters S.H."/>
            <person name="Heuer A."/>
            <person name="Rast P."/>
            <person name="Oberbeckmann S."/>
            <person name="Bunk B."/>
            <person name="Jeske O."/>
            <person name="Meyerdierks A."/>
            <person name="Storesund J.E."/>
            <person name="Kallscheuer N."/>
            <person name="Luecker S."/>
            <person name="Lage O.M."/>
            <person name="Pohl T."/>
            <person name="Merkel B.J."/>
            <person name="Hornburger P."/>
            <person name="Mueller R.-W."/>
            <person name="Bruemmer F."/>
            <person name="Labrenz M."/>
            <person name="Spormann A.M."/>
            <person name="Op Den Camp H."/>
            <person name="Overmann J."/>
            <person name="Amann R."/>
            <person name="Jetten M.S.M."/>
            <person name="Mascher T."/>
            <person name="Medema M.H."/>
            <person name="Devos D.P."/>
            <person name="Kaster A.-K."/>
            <person name="Ovreas L."/>
            <person name="Rohde M."/>
            <person name="Galperin M.Y."/>
            <person name="Jogler C."/>
        </authorList>
    </citation>
    <scope>NUCLEOTIDE SEQUENCE [LARGE SCALE GENOMIC DNA]</scope>
    <source>
        <strain evidence="2 3">Poly51</strain>
    </source>
</reference>
<dbReference type="AlphaFoldDB" id="A0A5C6F2W9"/>
<dbReference type="EMBL" id="SJPW01000004">
    <property type="protein sequence ID" value="TWU54747.1"/>
    <property type="molecule type" value="Genomic_DNA"/>
</dbReference>
<sequence length="106" mass="11918">MISQVHLPDKVIAFFIIVAVVSVAVLVIIGFSVRKASKRMGLANSIADCLGIFVPILLVIFLIGGLLIFDQNQPLPVEQYQPNDIPQYEQEMQQEMEMQSMNLRED</sequence>
<protein>
    <submittedName>
        <fullName evidence="2">Uncharacterized protein</fullName>
    </submittedName>
</protein>
<evidence type="ECO:0000313" key="2">
    <source>
        <dbReference type="EMBL" id="TWU54747.1"/>
    </source>
</evidence>
<evidence type="ECO:0000313" key="3">
    <source>
        <dbReference type="Proteomes" id="UP000318288"/>
    </source>
</evidence>
<dbReference type="RefSeq" id="WP_146458907.1">
    <property type="nucleotide sequence ID" value="NZ_SJPW01000004.1"/>
</dbReference>
<keyword evidence="1" id="KW-0472">Membrane</keyword>
<feature type="transmembrane region" description="Helical" evidence="1">
    <location>
        <begin position="12"/>
        <end position="33"/>
    </location>
</feature>
<keyword evidence="3" id="KW-1185">Reference proteome</keyword>
<feature type="transmembrane region" description="Helical" evidence="1">
    <location>
        <begin position="45"/>
        <end position="69"/>
    </location>
</feature>
<dbReference type="Proteomes" id="UP000318288">
    <property type="component" value="Unassembled WGS sequence"/>
</dbReference>
<organism evidence="2 3">
    <name type="scientific">Rubripirellula tenax</name>
    <dbReference type="NCBI Taxonomy" id="2528015"/>
    <lineage>
        <taxon>Bacteria</taxon>
        <taxon>Pseudomonadati</taxon>
        <taxon>Planctomycetota</taxon>
        <taxon>Planctomycetia</taxon>
        <taxon>Pirellulales</taxon>
        <taxon>Pirellulaceae</taxon>
        <taxon>Rubripirellula</taxon>
    </lineage>
</organism>
<keyword evidence="1" id="KW-1133">Transmembrane helix</keyword>
<proteinExistence type="predicted"/>
<keyword evidence="1" id="KW-0812">Transmembrane</keyword>
<name>A0A5C6F2W9_9BACT</name>
<gene>
    <name evidence="2" type="ORF">Poly51_34660</name>
</gene>
<accession>A0A5C6F2W9</accession>
<comment type="caution">
    <text evidence="2">The sequence shown here is derived from an EMBL/GenBank/DDBJ whole genome shotgun (WGS) entry which is preliminary data.</text>
</comment>
<evidence type="ECO:0000256" key="1">
    <source>
        <dbReference type="SAM" id="Phobius"/>
    </source>
</evidence>